<feature type="transmembrane region" description="Helical" evidence="1">
    <location>
        <begin position="112"/>
        <end position="134"/>
    </location>
</feature>
<evidence type="ECO:0000313" key="3">
    <source>
        <dbReference type="Proteomes" id="UP001162131"/>
    </source>
</evidence>
<organism evidence="2 3">
    <name type="scientific">Blepharisma stoltei</name>
    <dbReference type="NCBI Taxonomy" id="1481888"/>
    <lineage>
        <taxon>Eukaryota</taxon>
        <taxon>Sar</taxon>
        <taxon>Alveolata</taxon>
        <taxon>Ciliophora</taxon>
        <taxon>Postciliodesmatophora</taxon>
        <taxon>Heterotrichea</taxon>
        <taxon>Heterotrichida</taxon>
        <taxon>Blepharismidae</taxon>
        <taxon>Blepharisma</taxon>
    </lineage>
</organism>
<dbReference type="EMBL" id="CAJZBQ010000010">
    <property type="protein sequence ID" value="CAG9313265.1"/>
    <property type="molecule type" value="Genomic_DNA"/>
</dbReference>
<evidence type="ECO:0000256" key="1">
    <source>
        <dbReference type="SAM" id="Phobius"/>
    </source>
</evidence>
<keyword evidence="1" id="KW-0812">Transmembrane</keyword>
<protein>
    <recommendedName>
        <fullName evidence="4">NADH dehydrogenase subunit 6</fullName>
    </recommendedName>
</protein>
<gene>
    <name evidence="2" type="ORF">BSTOLATCC_MIC8538</name>
</gene>
<reference evidence="2" key="1">
    <citation type="submission" date="2021-09" db="EMBL/GenBank/DDBJ databases">
        <authorList>
            <consortium name="AG Swart"/>
            <person name="Singh M."/>
            <person name="Singh A."/>
            <person name="Seah K."/>
            <person name="Emmerich C."/>
        </authorList>
    </citation>
    <scope>NUCLEOTIDE SEQUENCE</scope>
    <source>
        <strain evidence="2">ATCC30299</strain>
    </source>
</reference>
<evidence type="ECO:0000313" key="2">
    <source>
        <dbReference type="EMBL" id="CAG9313265.1"/>
    </source>
</evidence>
<feature type="transmembrane region" description="Helical" evidence="1">
    <location>
        <begin position="12"/>
        <end position="36"/>
    </location>
</feature>
<evidence type="ECO:0008006" key="4">
    <source>
        <dbReference type="Google" id="ProtNLM"/>
    </source>
</evidence>
<feature type="transmembrane region" description="Helical" evidence="1">
    <location>
        <begin position="77"/>
        <end position="100"/>
    </location>
</feature>
<keyword evidence="1" id="KW-0472">Membrane</keyword>
<dbReference type="Proteomes" id="UP001162131">
    <property type="component" value="Unassembled WGS sequence"/>
</dbReference>
<proteinExistence type="predicted"/>
<keyword evidence="3" id="KW-1185">Reference proteome</keyword>
<comment type="caution">
    <text evidence="2">The sequence shown here is derived from an EMBL/GenBank/DDBJ whole genome shotgun (WGS) entry which is preliminary data.</text>
</comment>
<keyword evidence="1" id="KW-1133">Transmembrane helix</keyword>
<accession>A0AAU9IHE8</accession>
<sequence>MERKTSPTSKTLTLYVIFNALLLITGLCTMATGIYLCVIASEYSWYDTSFSGLGLVMAITSIIGYRARFLSEAISCYLSAILVLLVIQSSFTLGILLYSGFAGEIGKQNSMILAYALICSCLVIIGCLTIGLIYRKNLLKTEPIVHTISLHSPILTANKNDIKGYQTYGGTKYF</sequence>
<dbReference type="AlphaFoldDB" id="A0AAU9IHE8"/>
<feature type="transmembrane region" description="Helical" evidence="1">
    <location>
        <begin position="48"/>
        <end position="65"/>
    </location>
</feature>
<name>A0AAU9IHE8_9CILI</name>